<dbReference type="GO" id="GO:0016787">
    <property type="term" value="F:hydrolase activity"/>
    <property type="evidence" value="ECO:0007669"/>
    <property type="project" value="UniProtKB-KW"/>
</dbReference>
<dbReference type="InterPro" id="IPR029058">
    <property type="entry name" value="AB_hydrolase_fold"/>
</dbReference>
<reference evidence="2 3" key="1">
    <citation type="submission" date="2021-04" db="EMBL/GenBank/DDBJ databases">
        <title>Magnetospirillum sulfuroxidans sp. nov., a facultative chemolithoautotrophic sulfur-oxidizing alphaproteobacterium isolated from freshwater sediment and proposals for Paramagetospirillum gen. nov., and Magnetospirillaceae fam. nov.</title>
        <authorList>
            <person name="Koziaeva V."/>
            <person name="Geelhoed J.S."/>
            <person name="Sorokin D.Y."/>
            <person name="Grouzdev D.S."/>
        </authorList>
    </citation>
    <scope>NUCLEOTIDE SEQUENCE [LARGE SCALE GENOMIC DNA]</scope>
    <source>
        <strain evidence="2 3">J10</strain>
    </source>
</reference>
<sequence length="210" mass="23276">MKTLAFIHGWGFDAHFWRPVADRLPEFARIFIDLGFKAEQLRPGANNPIVVGHSMGFAWALAAFPQPWSGAVAVNAFPRFTRAQDFVSGTPPRSLERMIARFADHPVEVTAEFLERCGVEKPDTETIRPAPMAEALKWLAECDERAAMAALECPLLALAGTRDLIVPETMSRDSFPPQCLTLVEGAGHLLPWSHPDWVASQIRLFASGIR</sequence>
<dbReference type="EMBL" id="JAGTUF010000005">
    <property type="protein sequence ID" value="MBR9971601.1"/>
    <property type="molecule type" value="Genomic_DNA"/>
</dbReference>
<evidence type="ECO:0000259" key="1">
    <source>
        <dbReference type="Pfam" id="PF12697"/>
    </source>
</evidence>
<keyword evidence="2" id="KW-0378">Hydrolase</keyword>
<accession>A0ABS5IAZ4</accession>
<evidence type="ECO:0000313" key="2">
    <source>
        <dbReference type="EMBL" id="MBR9971601.1"/>
    </source>
</evidence>
<organism evidence="2 3">
    <name type="scientific">Magnetospirillum sulfuroxidans</name>
    <dbReference type="NCBI Taxonomy" id="611300"/>
    <lineage>
        <taxon>Bacteria</taxon>
        <taxon>Pseudomonadati</taxon>
        <taxon>Pseudomonadota</taxon>
        <taxon>Alphaproteobacteria</taxon>
        <taxon>Rhodospirillales</taxon>
        <taxon>Rhodospirillaceae</taxon>
        <taxon>Magnetospirillum</taxon>
    </lineage>
</organism>
<name>A0ABS5IAZ4_9PROT</name>
<dbReference type="Gene3D" id="3.40.50.1820">
    <property type="entry name" value="alpha/beta hydrolase"/>
    <property type="match status" value="1"/>
</dbReference>
<dbReference type="Pfam" id="PF12697">
    <property type="entry name" value="Abhydrolase_6"/>
    <property type="match status" value="1"/>
</dbReference>
<keyword evidence="3" id="KW-1185">Reference proteome</keyword>
<feature type="domain" description="AB hydrolase-1" evidence="1">
    <location>
        <begin position="33"/>
        <end position="200"/>
    </location>
</feature>
<dbReference type="InterPro" id="IPR000073">
    <property type="entry name" value="AB_hydrolase_1"/>
</dbReference>
<proteinExistence type="predicted"/>
<dbReference type="SUPFAM" id="SSF53474">
    <property type="entry name" value="alpha/beta-Hydrolases"/>
    <property type="match status" value="1"/>
</dbReference>
<gene>
    <name evidence="2" type="ORF">KEC16_07735</name>
</gene>
<comment type="caution">
    <text evidence="2">The sequence shown here is derived from an EMBL/GenBank/DDBJ whole genome shotgun (WGS) entry which is preliminary data.</text>
</comment>
<dbReference type="RefSeq" id="WP_211547533.1">
    <property type="nucleotide sequence ID" value="NZ_JAGTUF010000005.1"/>
</dbReference>
<dbReference type="Proteomes" id="UP000680714">
    <property type="component" value="Unassembled WGS sequence"/>
</dbReference>
<protein>
    <submittedName>
        <fullName evidence="2">Alpha/beta fold hydrolase</fullName>
    </submittedName>
</protein>
<evidence type="ECO:0000313" key="3">
    <source>
        <dbReference type="Proteomes" id="UP000680714"/>
    </source>
</evidence>